<feature type="compositionally biased region" description="Pro residues" evidence="1">
    <location>
        <begin position="446"/>
        <end position="482"/>
    </location>
</feature>
<dbReference type="EMBL" id="JARIHO010000046">
    <property type="protein sequence ID" value="KAJ7323506.1"/>
    <property type="molecule type" value="Genomic_DNA"/>
</dbReference>
<feature type="compositionally biased region" description="Low complexity" evidence="1">
    <location>
        <begin position="528"/>
        <end position="544"/>
    </location>
</feature>
<dbReference type="Proteomes" id="UP001218218">
    <property type="component" value="Unassembled WGS sequence"/>
</dbReference>
<feature type="region of interest" description="Disordered" evidence="1">
    <location>
        <begin position="1044"/>
        <end position="1263"/>
    </location>
</feature>
<proteinExistence type="predicted"/>
<feature type="compositionally biased region" description="Polar residues" evidence="1">
    <location>
        <begin position="1338"/>
        <end position="1350"/>
    </location>
</feature>
<evidence type="ECO:0000256" key="1">
    <source>
        <dbReference type="SAM" id="MobiDB-lite"/>
    </source>
</evidence>
<feature type="region of interest" description="Disordered" evidence="1">
    <location>
        <begin position="1455"/>
        <end position="1482"/>
    </location>
</feature>
<sequence length="1506" mass="158367">MSLEVVEGDRDGSDGGGDGVNSCGVGLLCNARAGHRADPALRRPPPPSAACTAAHIAARPAALLCALLRRASASARLANSAPSHLTPPPVTSTAKDSPWNEAKRTYPKRPCTAPLPSDLQSTWDQTAQLLSQLKLLTQLHAPVSLPVEREHSLNPTDPLLPKKSTMPGSHPNQIPGDLFTPEANKTSAEPLESPETPSHPSRLSWMGSQNMEGDLAMVDFDFDGIAELSMAADSTSAAPTSTFTSAAPPAQPRIARFSLPGVQTLADEESDDEDELEASPAQPTTAMHFEGQIGGGKWKEPPIERTPTKLCTKVTLTERVGQELRESAKSRAAAGEAALAAAAAAPADNTVADLVANALADPLPHPDDHRGLMSLPPTALNEFLSRVGRAPTFVERVVPGSGEPYDARFNRFLEVGGFAEEPLPPPPPGHRIAARAAGSSRHASPAPAPPASPPPAPPAPRGPPPPAPPAPRAPLRPAPRPRPASLAPCAPGPVEAFSAPAAPPLRSAVPPTADEHDSAPVNDPPSAPAADSPAASVADSSSADIIPPAVDVGGRPMVQQRREMDECISAMRSLASACTSSIGFTEERVLRAFVKNANVTSVSPRRGNAWNLYQAYSHSDEHEKAEYARALRVKEDLEDGEESSTQQWQLTYDDFYLELGEENAHEILVTFGQLRHLGAQTHAQRARLFSKLFRNQEKVLLRTFENHGFEGCTILAGPILNEDAQVAKVSFTPGMKVLPATLRMTEGDFLGACKLTAYSNQMGVINDLAGRSLPESASTACSIYPSAAPVASAPVKTTMQVDDRADFPFGADSAAAAGPSTSVVTKQKFKPPANYDGLTSGEKAALQKRLAKERVGKLDSRKDQLRVRLAQASIADVGFNAFLKQNGGGFLWTSLGWELLKRRVRIIGYPVGAHLPAQTKARKGSSAWRILDLNAFNRALQARSSAGHGLRLEKIPDSVPMGKGKEAGSTIVIATHDYNVPVPPGPISAVVARMRSSMGVAMPVMDGLDKMWMASFDLEKQQVPIRPAAFTDADALRLETAAMAQGGNEDDEDFEDGDVEDDGEEDDGDRDDGDGDDEDEDGDGNEDEAPLPKTSKRVVGKRKARDSDYESEEETIPPPRKSRTTTKKNGVRPAPVVPQVVPIEPRVTRAKASAQVGGGAPTAHAPRPAPKKARVSKEPKATVSFASDVDDDLPAQQPAPKKARMLKEPKAMIPLALDKEDNVPIASLSRPRPAPTKPSRRVVSSPESAPHTPPPATSYRPVVEVPWHPQISPLHRNTSHARPSEAQVSSMVSVLINGAELSTTPTASVDPPAGDNPFQSGPTDRKSAKRRRAPATSAAPNVGSSGSSRASVDPPAGDNPFQSGPTDRKSAKRRRAPATSAAPDVGSSGSSARLRGPATPAVAPAATTHAPAGSAIPPRPRSRTTAASGAMRAPAAPSATFAPAAPATTFAPAAPVTTFTPATPATSATAAPAAAPAPGGTDTALLERMMALMTPNQLQQLLRSAS</sequence>
<feature type="compositionally biased region" description="Low complexity" evidence="1">
    <location>
        <begin position="1424"/>
        <end position="1440"/>
    </location>
</feature>
<feature type="compositionally biased region" description="Low complexity" evidence="1">
    <location>
        <begin position="434"/>
        <end position="445"/>
    </location>
</feature>
<feature type="region of interest" description="Disordered" evidence="1">
    <location>
        <begin position="266"/>
        <end position="304"/>
    </location>
</feature>
<feature type="compositionally biased region" description="Basic residues" evidence="1">
    <location>
        <begin position="1120"/>
        <end position="1130"/>
    </location>
</feature>
<feature type="compositionally biased region" description="Low complexity" evidence="1">
    <location>
        <begin position="1131"/>
        <end position="1145"/>
    </location>
</feature>
<keyword evidence="3" id="KW-1185">Reference proteome</keyword>
<feature type="region of interest" description="Disordered" evidence="1">
    <location>
        <begin position="147"/>
        <end position="203"/>
    </location>
</feature>
<comment type="caution">
    <text evidence="2">The sequence shown here is derived from an EMBL/GenBank/DDBJ whole genome shotgun (WGS) entry which is preliminary data.</text>
</comment>
<feature type="region of interest" description="Disordered" evidence="1">
    <location>
        <begin position="419"/>
        <end position="552"/>
    </location>
</feature>
<feature type="compositionally biased region" description="Low complexity" evidence="1">
    <location>
        <begin position="1397"/>
        <end position="1412"/>
    </location>
</feature>
<feature type="compositionally biased region" description="Acidic residues" evidence="1">
    <location>
        <begin position="266"/>
        <end position="277"/>
    </location>
</feature>
<feature type="compositionally biased region" description="Acidic residues" evidence="1">
    <location>
        <begin position="1048"/>
        <end position="1089"/>
    </location>
</feature>
<protein>
    <submittedName>
        <fullName evidence="2">Uncharacterized protein</fullName>
    </submittedName>
</protein>
<name>A0AAD7EGN4_9AGAR</name>
<evidence type="ECO:0000313" key="2">
    <source>
        <dbReference type="EMBL" id="KAJ7323506.1"/>
    </source>
</evidence>
<accession>A0AAD7EGN4</accession>
<feature type="compositionally biased region" description="Basic residues" evidence="1">
    <location>
        <begin position="1094"/>
        <end position="1104"/>
    </location>
</feature>
<organism evidence="2 3">
    <name type="scientific">Mycena albidolilacea</name>
    <dbReference type="NCBI Taxonomy" id="1033008"/>
    <lineage>
        <taxon>Eukaryota</taxon>
        <taxon>Fungi</taxon>
        <taxon>Dikarya</taxon>
        <taxon>Basidiomycota</taxon>
        <taxon>Agaricomycotina</taxon>
        <taxon>Agaricomycetes</taxon>
        <taxon>Agaricomycetidae</taxon>
        <taxon>Agaricales</taxon>
        <taxon>Marasmiineae</taxon>
        <taxon>Mycenaceae</taxon>
        <taxon>Mycena</taxon>
    </lineage>
</organism>
<feature type="region of interest" description="Disordered" evidence="1">
    <location>
        <begin position="78"/>
        <end position="113"/>
    </location>
</feature>
<gene>
    <name evidence="2" type="ORF">DFH08DRAFT_817535</name>
</gene>
<evidence type="ECO:0000313" key="3">
    <source>
        <dbReference type="Proteomes" id="UP001218218"/>
    </source>
</evidence>
<reference evidence="2" key="1">
    <citation type="submission" date="2023-03" db="EMBL/GenBank/DDBJ databases">
        <title>Massive genome expansion in bonnet fungi (Mycena s.s.) driven by repeated elements and novel gene families across ecological guilds.</title>
        <authorList>
            <consortium name="Lawrence Berkeley National Laboratory"/>
            <person name="Harder C.B."/>
            <person name="Miyauchi S."/>
            <person name="Viragh M."/>
            <person name="Kuo A."/>
            <person name="Thoen E."/>
            <person name="Andreopoulos B."/>
            <person name="Lu D."/>
            <person name="Skrede I."/>
            <person name="Drula E."/>
            <person name="Henrissat B."/>
            <person name="Morin E."/>
            <person name="Kohler A."/>
            <person name="Barry K."/>
            <person name="LaButti K."/>
            <person name="Morin E."/>
            <person name="Salamov A."/>
            <person name="Lipzen A."/>
            <person name="Mereny Z."/>
            <person name="Hegedus B."/>
            <person name="Baldrian P."/>
            <person name="Stursova M."/>
            <person name="Weitz H."/>
            <person name="Taylor A."/>
            <person name="Grigoriev I.V."/>
            <person name="Nagy L.G."/>
            <person name="Martin F."/>
            <person name="Kauserud H."/>
        </authorList>
    </citation>
    <scope>NUCLEOTIDE SEQUENCE</scope>
    <source>
        <strain evidence="2">CBHHK002</strain>
    </source>
</reference>
<feature type="region of interest" description="Disordered" evidence="1">
    <location>
        <begin position="1270"/>
        <end position="1289"/>
    </location>
</feature>
<feature type="region of interest" description="Disordered" evidence="1">
    <location>
        <begin position="1302"/>
        <end position="1440"/>
    </location>
</feature>